<name>A0A1M7PN40_9FLAO</name>
<keyword evidence="1" id="KW-0472">Membrane</keyword>
<reference evidence="3" key="1">
    <citation type="submission" date="2016-11" db="EMBL/GenBank/DDBJ databases">
        <authorList>
            <person name="Varghese N."/>
            <person name="Submissions S."/>
        </authorList>
    </citation>
    <scope>NUCLEOTIDE SEQUENCE [LARGE SCALE GENOMIC DNA]</scope>
    <source>
        <strain evidence="3">CGMCC 1.2749</strain>
    </source>
</reference>
<keyword evidence="3" id="KW-1185">Reference proteome</keyword>
<feature type="transmembrane region" description="Helical" evidence="1">
    <location>
        <begin position="6"/>
        <end position="27"/>
    </location>
</feature>
<dbReference type="EMBL" id="FRCL01000020">
    <property type="protein sequence ID" value="SHN18614.1"/>
    <property type="molecule type" value="Genomic_DNA"/>
</dbReference>
<feature type="transmembrane region" description="Helical" evidence="1">
    <location>
        <begin position="77"/>
        <end position="100"/>
    </location>
</feature>
<dbReference type="STRING" id="178356.SAMN05216269_1207"/>
<proteinExistence type="predicted"/>
<protein>
    <submittedName>
        <fullName evidence="2">Uncharacterized protein</fullName>
    </submittedName>
</protein>
<accession>A0A1M7PN40</accession>
<feature type="transmembrane region" description="Helical" evidence="1">
    <location>
        <begin position="39"/>
        <end position="57"/>
    </location>
</feature>
<keyword evidence="1" id="KW-0812">Transmembrane</keyword>
<dbReference type="Proteomes" id="UP000184092">
    <property type="component" value="Unassembled WGS sequence"/>
</dbReference>
<gene>
    <name evidence="2" type="ORF">SAMN05216269_1207</name>
</gene>
<keyword evidence="1" id="KW-1133">Transmembrane helix</keyword>
<dbReference type="AlphaFoldDB" id="A0A1M7PN40"/>
<organism evidence="2 3">
    <name type="scientific">Flavobacterium xinjiangense</name>
    <dbReference type="NCBI Taxonomy" id="178356"/>
    <lineage>
        <taxon>Bacteria</taxon>
        <taxon>Pseudomonadati</taxon>
        <taxon>Bacteroidota</taxon>
        <taxon>Flavobacteriia</taxon>
        <taxon>Flavobacteriales</taxon>
        <taxon>Flavobacteriaceae</taxon>
        <taxon>Flavobacterium</taxon>
    </lineage>
</organism>
<evidence type="ECO:0000313" key="3">
    <source>
        <dbReference type="Proteomes" id="UP000184092"/>
    </source>
</evidence>
<sequence length="246" mass="29337">MLNFDSPLLLILPLLSGYLFLISFYFSRYYHSKIETQRLIFNSMLCALFIYFVSYYFDLKILQYYPHFRNNLKKLNPFVFQSLNFGLLTLGVSLILSYFLNFVIPTKWMLKITVRLWGDEYERLFYKSMNEKKIEDGLLTITTESGKVYVGYVNRISKPLINQQIEIIPYMSGYREDETKVLHLTTFYFDILEYFIENGQKEKIDDEMGIILPKDKIVSASRFSLEVFNMFSIQNMPKKKNKQKNK</sequence>
<evidence type="ECO:0000256" key="1">
    <source>
        <dbReference type="SAM" id="Phobius"/>
    </source>
</evidence>
<evidence type="ECO:0000313" key="2">
    <source>
        <dbReference type="EMBL" id="SHN18614.1"/>
    </source>
</evidence>